<sequence length="88" mass="10446">MTIQLDENYYRMLTDLQAADFVLVELTLYLDTHPTDRAALQQFNDFSMKRQKLAYEFQLAYGPLTQFGQSGPPQNSWRWAQDPWPWQV</sequence>
<organism evidence="2 3">
    <name type="scientific">Paenibacillus lutrae</name>
    <dbReference type="NCBI Taxonomy" id="2078573"/>
    <lineage>
        <taxon>Bacteria</taxon>
        <taxon>Bacillati</taxon>
        <taxon>Bacillota</taxon>
        <taxon>Bacilli</taxon>
        <taxon>Bacillales</taxon>
        <taxon>Paenibacillaceae</taxon>
        <taxon>Paenibacillus</taxon>
    </lineage>
</organism>
<gene>
    <name evidence="2" type="ORF">EDM21_15205</name>
</gene>
<keyword evidence="3" id="KW-1185">Reference proteome</keyword>
<evidence type="ECO:0000313" key="2">
    <source>
        <dbReference type="EMBL" id="MVP00857.1"/>
    </source>
</evidence>
<dbReference type="RefSeq" id="WP_157336723.1">
    <property type="nucleotide sequence ID" value="NZ_RHLK01000008.1"/>
</dbReference>
<reference evidence="2 3" key="1">
    <citation type="journal article" date="2019" name="Microorganisms">
        <title>Paenibacillus lutrae sp. nov., A Chitinolytic Species Isolated from A River Otter in Castril Natural Park, Granada, Spain.</title>
        <authorList>
            <person name="Rodriguez M."/>
            <person name="Reina J.C."/>
            <person name="Bejar V."/>
            <person name="Llamas I."/>
        </authorList>
    </citation>
    <scope>NUCLEOTIDE SEQUENCE [LARGE SCALE GENOMIC DNA]</scope>
    <source>
        <strain evidence="2 3">N10</strain>
    </source>
</reference>
<protein>
    <submittedName>
        <fullName evidence="2">Spore coat protein CotJB</fullName>
    </submittedName>
</protein>
<dbReference type="InterPro" id="IPR024207">
    <property type="entry name" value="CotJB_dom"/>
</dbReference>
<feature type="domain" description="Protein CotJB" evidence="1">
    <location>
        <begin position="11"/>
        <end position="87"/>
    </location>
</feature>
<dbReference type="PIRSF" id="PIRSF010606">
    <property type="entry name" value="Spore_coat_CotJB"/>
    <property type="match status" value="1"/>
</dbReference>
<dbReference type="InterPro" id="IPR016571">
    <property type="entry name" value="Spore_coat_assembly_CotJB"/>
</dbReference>
<dbReference type="Proteomes" id="UP000490800">
    <property type="component" value="Unassembled WGS sequence"/>
</dbReference>
<evidence type="ECO:0000313" key="3">
    <source>
        <dbReference type="Proteomes" id="UP000490800"/>
    </source>
</evidence>
<dbReference type="Pfam" id="PF12652">
    <property type="entry name" value="CotJB"/>
    <property type="match status" value="1"/>
</dbReference>
<comment type="caution">
    <text evidence="2">The sequence shown here is derived from an EMBL/GenBank/DDBJ whole genome shotgun (WGS) entry which is preliminary data.</text>
</comment>
<dbReference type="EMBL" id="RHLK01000008">
    <property type="protein sequence ID" value="MVP00857.1"/>
    <property type="molecule type" value="Genomic_DNA"/>
</dbReference>
<dbReference type="OrthoDB" id="9804099at2"/>
<evidence type="ECO:0000259" key="1">
    <source>
        <dbReference type="Pfam" id="PF12652"/>
    </source>
</evidence>
<proteinExistence type="predicted"/>
<dbReference type="AlphaFoldDB" id="A0A7X3FK77"/>
<name>A0A7X3FK77_9BACL</name>
<accession>A0A7X3FK77</accession>
<keyword evidence="2" id="KW-0946">Virion</keyword>
<keyword evidence="2" id="KW-0167">Capsid protein</keyword>